<dbReference type="Proteomes" id="UP001190700">
    <property type="component" value="Unassembled WGS sequence"/>
</dbReference>
<feature type="region of interest" description="Disordered" evidence="1">
    <location>
        <begin position="38"/>
        <end position="62"/>
    </location>
</feature>
<feature type="compositionally biased region" description="Basic and acidic residues" evidence="1">
    <location>
        <begin position="1"/>
        <end position="12"/>
    </location>
</feature>
<reference evidence="2 3" key="1">
    <citation type="journal article" date="2015" name="Genome Biol. Evol.">
        <title>Comparative Genomics of a Bacterivorous Green Alga Reveals Evolutionary Causalities and Consequences of Phago-Mixotrophic Mode of Nutrition.</title>
        <authorList>
            <person name="Burns J.A."/>
            <person name="Paasch A."/>
            <person name="Narechania A."/>
            <person name="Kim E."/>
        </authorList>
    </citation>
    <scope>NUCLEOTIDE SEQUENCE [LARGE SCALE GENOMIC DNA]</scope>
    <source>
        <strain evidence="2 3">PLY_AMNH</strain>
    </source>
</reference>
<organism evidence="2 3">
    <name type="scientific">Cymbomonas tetramitiformis</name>
    <dbReference type="NCBI Taxonomy" id="36881"/>
    <lineage>
        <taxon>Eukaryota</taxon>
        <taxon>Viridiplantae</taxon>
        <taxon>Chlorophyta</taxon>
        <taxon>Pyramimonadophyceae</taxon>
        <taxon>Pyramimonadales</taxon>
        <taxon>Pyramimonadaceae</taxon>
        <taxon>Cymbomonas</taxon>
    </lineage>
</organism>
<comment type="caution">
    <text evidence="2">The sequence shown here is derived from an EMBL/GenBank/DDBJ whole genome shotgun (WGS) entry which is preliminary data.</text>
</comment>
<evidence type="ECO:0000313" key="3">
    <source>
        <dbReference type="Proteomes" id="UP001190700"/>
    </source>
</evidence>
<accession>A0AAE0GPS1</accession>
<dbReference type="AlphaFoldDB" id="A0AAE0GPS1"/>
<evidence type="ECO:0000256" key="1">
    <source>
        <dbReference type="SAM" id="MobiDB-lite"/>
    </source>
</evidence>
<sequence>MAMHKLISEGRTRQSAGEALGIPKPNVTKWLGKEHVLRDQAEDPKLKRKRGSGGPKRGKFDEQCNTWFNNQRAKAKKTSKAYSNLIIVYWLFGPNQLTVGWLIGLEVCLHSPQQCCTRPTYADAT</sequence>
<protein>
    <submittedName>
        <fullName evidence="2">Uncharacterized protein</fullName>
    </submittedName>
</protein>
<gene>
    <name evidence="2" type="ORF">CYMTET_10365</name>
</gene>
<keyword evidence="3" id="KW-1185">Reference proteome</keyword>
<evidence type="ECO:0000313" key="2">
    <source>
        <dbReference type="EMBL" id="KAK3281880.1"/>
    </source>
</evidence>
<proteinExistence type="predicted"/>
<name>A0AAE0GPS1_9CHLO</name>
<dbReference type="EMBL" id="LGRX02003669">
    <property type="protein sequence ID" value="KAK3281880.1"/>
    <property type="molecule type" value="Genomic_DNA"/>
</dbReference>
<feature type="region of interest" description="Disordered" evidence="1">
    <location>
        <begin position="1"/>
        <end position="26"/>
    </location>
</feature>